<evidence type="ECO:0000313" key="4">
    <source>
        <dbReference type="Proteomes" id="UP000290565"/>
    </source>
</evidence>
<reference evidence="3 4" key="1">
    <citation type="submission" date="2015-04" db="EMBL/GenBank/DDBJ databases">
        <title>Comparative genomics of rhizobia nodulating Arachis hypogaea in China.</title>
        <authorList>
            <person name="Li Y."/>
        </authorList>
    </citation>
    <scope>NUCLEOTIDE SEQUENCE [LARGE SCALE GENOMIC DNA]</scope>
    <source>
        <strain evidence="3 4">CCBAU 51787</strain>
    </source>
</reference>
<keyword evidence="1" id="KW-0808">Transferase</keyword>
<accession>A0A4V1L4J8</accession>
<dbReference type="RefSeq" id="WP_164939211.1">
    <property type="nucleotide sequence ID" value="NZ_LBJM01000012.1"/>
</dbReference>
<dbReference type="Gene3D" id="1.10.8.240">
    <property type="entry name" value="CofD-like domain"/>
    <property type="match status" value="1"/>
</dbReference>
<keyword evidence="2" id="KW-0460">Magnesium</keyword>
<dbReference type="InterPro" id="IPR002882">
    <property type="entry name" value="CofD"/>
</dbReference>
<organism evidence="3 4">
    <name type="scientific">Bradyrhizobium zhanjiangense</name>
    <dbReference type="NCBI Taxonomy" id="1325107"/>
    <lineage>
        <taxon>Bacteria</taxon>
        <taxon>Pseudomonadati</taxon>
        <taxon>Pseudomonadota</taxon>
        <taxon>Alphaproteobacteria</taxon>
        <taxon>Hyphomicrobiales</taxon>
        <taxon>Nitrobacteraceae</taxon>
        <taxon>Bradyrhizobium</taxon>
    </lineage>
</organism>
<protein>
    <recommendedName>
        <fullName evidence="5">2-phospho-L-lactate transferase</fullName>
    </recommendedName>
</protein>
<dbReference type="GO" id="GO:0000287">
    <property type="term" value="F:magnesium ion binding"/>
    <property type="evidence" value="ECO:0007669"/>
    <property type="project" value="InterPro"/>
</dbReference>
<evidence type="ECO:0008006" key="5">
    <source>
        <dbReference type="Google" id="ProtNLM"/>
    </source>
</evidence>
<dbReference type="SUPFAM" id="SSF142338">
    <property type="entry name" value="CofD-like"/>
    <property type="match status" value="1"/>
</dbReference>
<dbReference type="PANTHER" id="PTHR43007">
    <property type="entry name" value="2-PHOSPHO-L-LACTATE TRANSFERASE"/>
    <property type="match status" value="1"/>
</dbReference>
<dbReference type="InterPro" id="IPR038136">
    <property type="entry name" value="CofD-like_dom_sf"/>
</dbReference>
<comment type="caution">
    <text evidence="3">The sequence shown here is derived from an EMBL/GenBank/DDBJ whole genome shotgun (WGS) entry which is preliminary data.</text>
</comment>
<gene>
    <name evidence="3" type="ORF">XH94_06155</name>
</gene>
<sequence length="319" mass="34053">MKVAILAGGVGGARMALGFAGILPPEDLSIIVNVGDDDRFHGLYVCPDLDTILYTLSGVVDRVQSWGVADDGTRALEVLRKLNSPGAWMKLGDADLGLHLYRTSRLAQGVSLTAVTEQVSFRFGVHCALLPVSDEECPTMVESATGLQRFQEWFVRDRAGPAVKKLRFQAAHRAQVTDRVRGALRAADLVVLAPSNPYLSILPMLEVGGMREALHQAIGLKVAVSPLIGGRAIKGPLVKLMSDLGVGSSNSDIAASYSDFVDVFVVDEADSRDVTNVSHECALQVTAMPTLIPDAPRAEDLARRLIELARTRGTTGVAG</sequence>
<evidence type="ECO:0000256" key="1">
    <source>
        <dbReference type="ARBA" id="ARBA00022679"/>
    </source>
</evidence>
<dbReference type="HAMAP" id="MF_01257">
    <property type="entry name" value="CofD"/>
    <property type="match status" value="1"/>
</dbReference>
<name>A0A4V1L4J8_9BRAD</name>
<dbReference type="PANTHER" id="PTHR43007:SF1">
    <property type="entry name" value="2-PHOSPHO-L-LACTATE TRANSFERASE"/>
    <property type="match status" value="1"/>
</dbReference>
<proteinExistence type="inferred from homology"/>
<dbReference type="Proteomes" id="UP000290565">
    <property type="component" value="Unassembled WGS sequence"/>
</dbReference>
<dbReference type="InterPro" id="IPR010115">
    <property type="entry name" value="FbiA/CofD"/>
</dbReference>
<dbReference type="AlphaFoldDB" id="A0A4V1L4J8"/>
<dbReference type="Gene3D" id="3.40.50.10680">
    <property type="entry name" value="CofD-like domains"/>
    <property type="match status" value="1"/>
</dbReference>
<evidence type="ECO:0000313" key="3">
    <source>
        <dbReference type="EMBL" id="RXH41724.1"/>
    </source>
</evidence>
<dbReference type="EMBL" id="LBJM01000012">
    <property type="protein sequence ID" value="RXH41724.1"/>
    <property type="molecule type" value="Genomic_DNA"/>
</dbReference>
<dbReference type="GO" id="GO:0043743">
    <property type="term" value="F:LPPG:FO 2-phospho-L-lactate transferase activity"/>
    <property type="evidence" value="ECO:0007669"/>
    <property type="project" value="InterPro"/>
</dbReference>
<dbReference type="NCBIfam" id="TIGR01819">
    <property type="entry name" value="F420_cofD"/>
    <property type="match status" value="1"/>
</dbReference>
<evidence type="ECO:0000256" key="2">
    <source>
        <dbReference type="ARBA" id="ARBA00022842"/>
    </source>
</evidence>
<dbReference type="Pfam" id="PF01933">
    <property type="entry name" value="CofD"/>
    <property type="match status" value="1"/>
</dbReference>